<dbReference type="FunFam" id="3.20.20.140:FF:000005">
    <property type="entry name" value="TatD family hydrolase"/>
    <property type="match status" value="1"/>
</dbReference>
<gene>
    <name evidence="5" type="ORF">SAMN04488057_107143</name>
</gene>
<feature type="binding site" evidence="4">
    <location>
        <position position="7"/>
    </location>
    <ligand>
        <name>a divalent metal cation</name>
        <dbReference type="ChEBI" id="CHEBI:60240"/>
        <label>1</label>
    </ligand>
</feature>
<sequence>MKFIETHAHIYSRKFAADRNKVIQDAIDAGIEQIYMPNIDLESIEGMLEVERDFPGVCFPMLGLHPCDVGEDFEKQLSQMEEWWGKHDFWGVGETGIDLYWDKTYFEQQQESLKRHIQWAKEKQLPLILHCRESIQETIDLVQSLNEEKLTGIFHCFSGSLEQARSIIEMGFYLGIGGTLTYKNSGVGEVIAATGLDKVVLETDSPYLAPVPFRGKRNSPEYIPHIAEKMAAFTGKTLEEVAEVTRNNALKVFKQTSHEL</sequence>
<dbReference type="GO" id="GO:0016788">
    <property type="term" value="F:hydrolase activity, acting on ester bonds"/>
    <property type="evidence" value="ECO:0007669"/>
    <property type="project" value="InterPro"/>
</dbReference>
<evidence type="ECO:0000313" key="5">
    <source>
        <dbReference type="EMBL" id="SHN13037.1"/>
    </source>
</evidence>
<comment type="similarity">
    <text evidence="1">Belongs to the metallo-dependent hydrolases superfamily. TatD-type hydrolase family.</text>
</comment>
<dbReference type="GO" id="GO:0046872">
    <property type="term" value="F:metal ion binding"/>
    <property type="evidence" value="ECO:0007669"/>
    <property type="project" value="UniProtKB-KW"/>
</dbReference>
<evidence type="ECO:0000256" key="1">
    <source>
        <dbReference type="ARBA" id="ARBA00009275"/>
    </source>
</evidence>
<evidence type="ECO:0000313" key="6">
    <source>
        <dbReference type="Proteomes" id="UP000184513"/>
    </source>
</evidence>
<reference evidence="5 6" key="1">
    <citation type="submission" date="2016-11" db="EMBL/GenBank/DDBJ databases">
        <authorList>
            <person name="Jaros S."/>
            <person name="Januszkiewicz K."/>
            <person name="Wedrychowicz H."/>
        </authorList>
    </citation>
    <scope>NUCLEOTIDE SEQUENCE [LARGE SCALE GENOMIC DNA]</scope>
    <source>
        <strain evidence="5 6">CGMCC 1.6102</strain>
    </source>
</reference>
<evidence type="ECO:0000256" key="2">
    <source>
        <dbReference type="ARBA" id="ARBA00022723"/>
    </source>
</evidence>
<feature type="binding site" evidence="4">
    <location>
        <position position="94"/>
    </location>
    <ligand>
        <name>a divalent metal cation</name>
        <dbReference type="ChEBI" id="CHEBI:60240"/>
        <label>1</label>
    </ligand>
</feature>
<dbReference type="InterPro" id="IPR001130">
    <property type="entry name" value="TatD-like"/>
</dbReference>
<proteinExistence type="inferred from homology"/>
<dbReference type="GO" id="GO:0004536">
    <property type="term" value="F:DNA nuclease activity"/>
    <property type="evidence" value="ECO:0007669"/>
    <property type="project" value="InterPro"/>
</dbReference>
<accession>A0A1M7P8P5</accession>
<dbReference type="PANTHER" id="PTHR46124">
    <property type="entry name" value="D-AMINOACYL-TRNA DEACYLASE"/>
    <property type="match status" value="1"/>
</dbReference>
<dbReference type="STRING" id="388280.SAMN04488057_107143"/>
<feature type="binding site" evidence="4">
    <location>
        <position position="204"/>
    </location>
    <ligand>
        <name>a divalent metal cation</name>
        <dbReference type="ChEBI" id="CHEBI:60240"/>
        <label>1</label>
    </ligand>
</feature>
<keyword evidence="6" id="KW-1185">Reference proteome</keyword>
<dbReference type="InterPro" id="IPR032466">
    <property type="entry name" value="Metal_Hydrolase"/>
</dbReference>
<feature type="binding site" evidence="4">
    <location>
        <position position="130"/>
    </location>
    <ligand>
        <name>a divalent metal cation</name>
        <dbReference type="ChEBI" id="CHEBI:60240"/>
        <label>2</label>
    </ligand>
</feature>
<dbReference type="AlphaFoldDB" id="A0A1M7P8P5"/>
<feature type="binding site" evidence="4">
    <location>
        <position position="9"/>
    </location>
    <ligand>
        <name>a divalent metal cation</name>
        <dbReference type="ChEBI" id="CHEBI:60240"/>
        <label>1</label>
    </ligand>
</feature>
<name>A0A1M7P8P5_9BACT</name>
<dbReference type="PANTHER" id="PTHR46124:SF4">
    <property type="entry name" value="HYDROLASE TATD"/>
    <property type="match status" value="1"/>
</dbReference>
<dbReference type="SUPFAM" id="SSF51556">
    <property type="entry name" value="Metallo-dependent hydrolases"/>
    <property type="match status" value="1"/>
</dbReference>
<evidence type="ECO:0000256" key="3">
    <source>
        <dbReference type="ARBA" id="ARBA00022801"/>
    </source>
</evidence>
<keyword evidence="2 4" id="KW-0479">Metal-binding</keyword>
<organism evidence="5 6">
    <name type="scientific">Cyclobacterium lianum</name>
    <dbReference type="NCBI Taxonomy" id="388280"/>
    <lineage>
        <taxon>Bacteria</taxon>
        <taxon>Pseudomonadati</taxon>
        <taxon>Bacteroidota</taxon>
        <taxon>Cytophagia</taxon>
        <taxon>Cytophagales</taxon>
        <taxon>Cyclobacteriaceae</taxon>
        <taxon>Cyclobacterium</taxon>
    </lineage>
</organism>
<evidence type="ECO:0000256" key="4">
    <source>
        <dbReference type="PIRSR" id="PIRSR005902-1"/>
    </source>
</evidence>
<protein>
    <submittedName>
        <fullName evidence="5">TatD DNase family protein</fullName>
    </submittedName>
</protein>
<dbReference type="OrthoDB" id="9810005at2"/>
<dbReference type="Pfam" id="PF01026">
    <property type="entry name" value="TatD_DNase"/>
    <property type="match status" value="1"/>
</dbReference>
<dbReference type="RefSeq" id="WP_073095052.1">
    <property type="nucleotide sequence ID" value="NZ_FRCY01000007.1"/>
</dbReference>
<dbReference type="PIRSF" id="PIRSF005902">
    <property type="entry name" value="DNase_TatD"/>
    <property type="match status" value="1"/>
</dbReference>
<dbReference type="Gene3D" id="3.20.20.140">
    <property type="entry name" value="Metal-dependent hydrolases"/>
    <property type="match status" value="1"/>
</dbReference>
<keyword evidence="3" id="KW-0378">Hydrolase</keyword>
<dbReference type="InterPro" id="IPR015991">
    <property type="entry name" value="TatD/YcfH-like"/>
</dbReference>
<dbReference type="NCBIfam" id="TIGR00010">
    <property type="entry name" value="YchF/TatD family DNA exonuclease"/>
    <property type="match status" value="1"/>
</dbReference>
<feature type="binding site" evidence="4">
    <location>
        <position position="155"/>
    </location>
    <ligand>
        <name>a divalent metal cation</name>
        <dbReference type="ChEBI" id="CHEBI:60240"/>
        <label>2</label>
    </ligand>
</feature>
<dbReference type="Proteomes" id="UP000184513">
    <property type="component" value="Unassembled WGS sequence"/>
</dbReference>
<dbReference type="GO" id="GO:0005829">
    <property type="term" value="C:cytosol"/>
    <property type="evidence" value="ECO:0007669"/>
    <property type="project" value="TreeGrafter"/>
</dbReference>
<dbReference type="EMBL" id="FRCY01000007">
    <property type="protein sequence ID" value="SHN13037.1"/>
    <property type="molecule type" value="Genomic_DNA"/>
</dbReference>
<dbReference type="CDD" id="cd01310">
    <property type="entry name" value="TatD_DNAse"/>
    <property type="match status" value="1"/>
</dbReference>